<keyword evidence="3 6" id="KW-0808">Transferase</keyword>
<dbReference type="GO" id="GO:0008299">
    <property type="term" value="P:isoprenoid biosynthetic process"/>
    <property type="evidence" value="ECO:0007669"/>
    <property type="project" value="InterPro"/>
</dbReference>
<dbReference type="InterPro" id="IPR000092">
    <property type="entry name" value="Polyprenyl_synt"/>
</dbReference>
<dbReference type="PANTHER" id="PTHR12001:SF85">
    <property type="entry name" value="SHORT CHAIN ISOPRENYL DIPHOSPHATE SYNTHASE"/>
    <property type="match status" value="1"/>
</dbReference>
<comment type="cofactor">
    <cofactor evidence="1">
        <name>Mg(2+)</name>
        <dbReference type="ChEBI" id="CHEBI:18420"/>
    </cofactor>
</comment>
<protein>
    <submittedName>
        <fullName evidence="7">Geranylgeranyl diphosphate synthase, type I</fullName>
    </submittedName>
</protein>
<keyword evidence="8" id="KW-1185">Reference proteome</keyword>
<evidence type="ECO:0000256" key="3">
    <source>
        <dbReference type="ARBA" id="ARBA00022679"/>
    </source>
</evidence>
<comment type="similarity">
    <text evidence="2 6">Belongs to the FPP/GGPP synthase family.</text>
</comment>
<dbReference type="Gene3D" id="1.10.600.10">
    <property type="entry name" value="Farnesyl Diphosphate Synthase"/>
    <property type="match status" value="1"/>
</dbReference>
<evidence type="ECO:0000256" key="1">
    <source>
        <dbReference type="ARBA" id="ARBA00001946"/>
    </source>
</evidence>
<evidence type="ECO:0000256" key="2">
    <source>
        <dbReference type="ARBA" id="ARBA00006706"/>
    </source>
</evidence>
<dbReference type="Proteomes" id="UP000199632">
    <property type="component" value="Unassembled WGS sequence"/>
</dbReference>
<dbReference type="GO" id="GO:0046872">
    <property type="term" value="F:metal ion binding"/>
    <property type="evidence" value="ECO:0007669"/>
    <property type="project" value="UniProtKB-KW"/>
</dbReference>
<evidence type="ECO:0000313" key="7">
    <source>
        <dbReference type="EMBL" id="SDY96135.1"/>
    </source>
</evidence>
<organism evidence="7 8">
    <name type="scientific">Asanoa ishikariensis</name>
    <dbReference type="NCBI Taxonomy" id="137265"/>
    <lineage>
        <taxon>Bacteria</taxon>
        <taxon>Bacillati</taxon>
        <taxon>Actinomycetota</taxon>
        <taxon>Actinomycetes</taxon>
        <taxon>Micromonosporales</taxon>
        <taxon>Micromonosporaceae</taxon>
        <taxon>Asanoa</taxon>
    </lineage>
</organism>
<dbReference type="InterPro" id="IPR008949">
    <property type="entry name" value="Isoprenoid_synthase_dom_sf"/>
</dbReference>
<name>A0A1H3P5Q9_9ACTN</name>
<dbReference type="PANTHER" id="PTHR12001">
    <property type="entry name" value="GERANYLGERANYL PYROPHOSPHATE SYNTHASE"/>
    <property type="match status" value="1"/>
</dbReference>
<dbReference type="Pfam" id="PF00348">
    <property type="entry name" value="polyprenyl_synt"/>
    <property type="match status" value="1"/>
</dbReference>
<evidence type="ECO:0000256" key="4">
    <source>
        <dbReference type="ARBA" id="ARBA00022723"/>
    </source>
</evidence>
<proteinExistence type="inferred from homology"/>
<dbReference type="AlphaFoldDB" id="A0A1H3P5Q9"/>
<keyword evidence="4" id="KW-0479">Metal-binding</keyword>
<dbReference type="GO" id="GO:0004659">
    <property type="term" value="F:prenyltransferase activity"/>
    <property type="evidence" value="ECO:0007669"/>
    <property type="project" value="InterPro"/>
</dbReference>
<dbReference type="EMBL" id="FNQB01000001">
    <property type="protein sequence ID" value="SDY96135.1"/>
    <property type="molecule type" value="Genomic_DNA"/>
</dbReference>
<evidence type="ECO:0000256" key="5">
    <source>
        <dbReference type="ARBA" id="ARBA00022842"/>
    </source>
</evidence>
<dbReference type="PROSITE" id="PS00444">
    <property type="entry name" value="POLYPRENYL_SYNTHASE_2"/>
    <property type="match status" value="1"/>
</dbReference>
<gene>
    <name evidence="7" type="ORF">SAMN05421684_2582</name>
</gene>
<evidence type="ECO:0000313" key="8">
    <source>
        <dbReference type="Proteomes" id="UP000199632"/>
    </source>
</evidence>
<dbReference type="STRING" id="137265.SAMN05421684_2582"/>
<dbReference type="CDD" id="cd00685">
    <property type="entry name" value="Trans_IPPS_HT"/>
    <property type="match status" value="1"/>
</dbReference>
<dbReference type="InterPro" id="IPR033749">
    <property type="entry name" value="Polyprenyl_synt_CS"/>
</dbReference>
<accession>A0A1H3P5Q9</accession>
<dbReference type="SUPFAM" id="SSF48576">
    <property type="entry name" value="Terpenoid synthases"/>
    <property type="match status" value="1"/>
</dbReference>
<dbReference type="PROSITE" id="PS00723">
    <property type="entry name" value="POLYPRENYL_SYNTHASE_1"/>
    <property type="match status" value="1"/>
</dbReference>
<dbReference type="SFLD" id="SFLDS00005">
    <property type="entry name" value="Isoprenoid_Synthase_Type_I"/>
    <property type="match status" value="1"/>
</dbReference>
<keyword evidence="5" id="KW-0460">Magnesium</keyword>
<reference evidence="8" key="1">
    <citation type="submission" date="2016-10" db="EMBL/GenBank/DDBJ databases">
        <authorList>
            <person name="Varghese N."/>
            <person name="Submissions S."/>
        </authorList>
    </citation>
    <scope>NUCLEOTIDE SEQUENCE [LARGE SCALE GENOMIC DNA]</scope>
    <source>
        <strain evidence="8">DSM 44718</strain>
    </source>
</reference>
<evidence type="ECO:0000256" key="6">
    <source>
        <dbReference type="RuleBase" id="RU004466"/>
    </source>
</evidence>
<dbReference type="SFLD" id="SFLDG01017">
    <property type="entry name" value="Polyprenyl_Transferase_Like"/>
    <property type="match status" value="1"/>
</dbReference>
<sequence length="380" mass="40015">MTEPTSPSDAAGAVPADSGWPIAAPSLPATDRLGLRQRVDKSLAWFLADRRAWMAEVDSALAPVADAIEAFVLRGGKRLRPAFGYWGFRGAGGNDSDQVVTALAALELVQASALIHDDLIDRSDTRRGEPAVHRRFATRHRAHGWTGDADGFGDSAAVLLGDLCLVWSDELLHAGGLDPAALSRARPVFDEMRTEVTIGQYLDVLTQATGDTSVERAGKVARLKSAKYTVERPLLLGAALAAAPAEVGTAYSGYGLPLGEAFQLRDDLLGVFGDPALTGKPAGDDLREGKRTFLVAATLETADEAGRSDLQRLLGSPDLDAAGIAHLREVIVASGAAERTERRISALLDSALTAIESAPIDGEARAALIDLAHAATTRTD</sequence>